<dbReference type="AlphaFoldDB" id="A0A2K3QP26"/>
<sequence length="841" mass="92181">MVQRSLDHLNLDSSTAPVAPGYWCPGLPLTAAHAPSHSQAKVPRPLDRRQPPQVPSFKEASSQRGTSTMNPLAIDFTPSTSPEPKMPQPEVLAPRLLPADKHVASRPAAPIPVYDFGQQSAGTASSVHHFHPEIGYYHDFATAKSRNMPFPDEAPSQDCFATQWSPHPIFAGYHGTLDVHPLSPAVQAFTSQNQSLEPQHGPSHPTTEAGGRGMDLLWPSLPPPQPASGARQTVSGGSNVTEGQTNRDDAPKHSNNAGYQLHPNMQQSRSLPWDRRDIDSPTPQVRLTTYNRSVGQHETRGTQTAFQPSRGRELAAVDAQQVPYLLIQPPIQSSPSAWLVLGTQQETPSLRASGQTRPLSGGRGERGRSARRSSRSERARRQSSHRGVGLLDERQSGGIDKGTSSYPGVGDSLDSPYGYPSPQFQRRDAPAMAWPSLAPMVNALRMPSPAETSSSATMSTPARITPAQTPNRMPSLAPDQRSSLTPTETSSVQADTRIKQVDTQGNNPSGSSEQGQKYGFASLRFAPHHGADSLQQGDERGLVGDAASSLHSASLAGPSDAPRHYDQCSQQLNDTSPDTRDSQMTSPDGRSSQEPAETSSQPSRTSAPAEPGAWSQSKRWMSEEAKGRMLFARMMNNLRHIGADKSPAIPRTLTELAAFRAAVAEAKRRELKRVVGQRLEELERRKDLTEEELELVDVKIEKLFWGKRLNDQFSPVLACRSCFNDPVPDEYELRVDWPSLAELKEEGEYRGGRYRRYFPLPRLNVIDPRVLVTGQEEVYNPDGTIRWQMKAVKYDTMFLLPISPQLKVTRLFADGLSYFPTMQSCSAGIQGCPSTGRHSVI</sequence>
<feature type="compositionally biased region" description="Polar residues" evidence="2">
    <location>
        <begin position="501"/>
        <end position="515"/>
    </location>
</feature>
<feature type="region of interest" description="Disordered" evidence="2">
    <location>
        <begin position="345"/>
        <end position="426"/>
    </location>
</feature>
<feature type="compositionally biased region" description="Polar residues" evidence="2">
    <location>
        <begin position="480"/>
        <end position="494"/>
    </location>
</feature>
<feature type="compositionally biased region" description="Basic and acidic residues" evidence="2">
    <location>
        <begin position="363"/>
        <end position="380"/>
    </location>
</feature>
<feature type="compositionally biased region" description="Low complexity" evidence="2">
    <location>
        <begin position="546"/>
        <end position="556"/>
    </location>
</feature>
<accession>A0A2K3QP26</accession>
<keyword evidence="1" id="KW-0175">Coiled coil</keyword>
<evidence type="ECO:0000313" key="3">
    <source>
        <dbReference type="EMBL" id="PNY29281.1"/>
    </source>
</evidence>
<feature type="region of interest" description="Disordered" evidence="2">
    <location>
        <begin position="544"/>
        <end position="619"/>
    </location>
</feature>
<protein>
    <submittedName>
        <fullName evidence="3">Uncharacterized protein</fullName>
    </submittedName>
</protein>
<feature type="compositionally biased region" description="Polar residues" evidence="2">
    <location>
        <begin position="345"/>
        <end position="358"/>
    </location>
</feature>
<comment type="caution">
    <text evidence="3">The sequence shown here is derived from an EMBL/GenBank/DDBJ whole genome shotgun (WGS) entry which is preliminary data.</text>
</comment>
<evidence type="ECO:0000313" key="4">
    <source>
        <dbReference type="Proteomes" id="UP000236621"/>
    </source>
</evidence>
<feature type="region of interest" description="Disordered" evidence="2">
    <location>
        <begin position="191"/>
        <end position="283"/>
    </location>
</feature>
<feature type="region of interest" description="Disordered" evidence="2">
    <location>
        <begin position="34"/>
        <end position="89"/>
    </location>
</feature>
<proteinExistence type="predicted"/>
<evidence type="ECO:0000256" key="1">
    <source>
        <dbReference type="SAM" id="Coils"/>
    </source>
</evidence>
<feature type="compositionally biased region" description="Polar residues" evidence="2">
    <location>
        <begin position="450"/>
        <end position="472"/>
    </location>
</feature>
<gene>
    <name evidence="3" type="ORF">TCAP_00804</name>
</gene>
<feature type="compositionally biased region" description="Polar residues" evidence="2">
    <location>
        <begin position="567"/>
        <end position="606"/>
    </location>
</feature>
<evidence type="ECO:0000256" key="2">
    <source>
        <dbReference type="SAM" id="MobiDB-lite"/>
    </source>
</evidence>
<feature type="region of interest" description="Disordered" evidence="2">
    <location>
        <begin position="447"/>
        <end position="516"/>
    </location>
</feature>
<keyword evidence="4" id="KW-1185">Reference proteome</keyword>
<dbReference type="EMBL" id="NRSZ01000131">
    <property type="protein sequence ID" value="PNY29281.1"/>
    <property type="molecule type" value="Genomic_DNA"/>
</dbReference>
<organism evidence="3 4">
    <name type="scientific">Tolypocladium capitatum</name>
    <dbReference type="NCBI Taxonomy" id="45235"/>
    <lineage>
        <taxon>Eukaryota</taxon>
        <taxon>Fungi</taxon>
        <taxon>Dikarya</taxon>
        <taxon>Ascomycota</taxon>
        <taxon>Pezizomycotina</taxon>
        <taxon>Sordariomycetes</taxon>
        <taxon>Hypocreomycetidae</taxon>
        <taxon>Hypocreales</taxon>
        <taxon>Ophiocordycipitaceae</taxon>
        <taxon>Tolypocladium</taxon>
    </lineage>
</organism>
<feature type="compositionally biased region" description="Polar residues" evidence="2">
    <location>
        <begin position="253"/>
        <end position="270"/>
    </location>
</feature>
<reference evidence="3 4" key="1">
    <citation type="submission" date="2017-08" db="EMBL/GenBank/DDBJ databases">
        <title>Harnessing the power of phylogenomics to disentangle the directionality and signatures of interkingdom host jumping in the parasitic fungal genus Tolypocladium.</title>
        <authorList>
            <person name="Quandt C.A."/>
            <person name="Patterson W."/>
            <person name="Spatafora J.W."/>
        </authorList>
    </citation>
    <scope>NUCLEOTIDE SEQUENCE [LARGE SCALE GENOMIC DNA]</scope>
    <source>
        <strain evidence="3 4">CBS 113982</strain>
    </source>
</reference>
<dbReference type="Proteomes" id="UP000236621">
    <property type="component" value="Unassembled WGS sequence"/>
</dbReference>
<feature type="compositionally biased region" description="Polar residues" evidence="2">
    <location>
        <begin position="230"/>
        <end position="244"/>
    </location>
</feature>
<dbReference type="OrthoDB" id="1703270at2759"/>
<feature type="coiled-coil region" evidence="1">
    <location>
        <begin position="672"/>
        <end position="699"/>
    </location>
</feature>
<feature type="compositionally biased region" description="Polar residues" evidence="2">
    <location>
        <begin position="59"/>
        <end position="70"/>
    </location>
</feature>
<dbReference type="STRING" id="45235.A0A2K3QP26"/>
<name>A0A2K3QP26_9HYPO</name>